<keyword evidence="1" id="KW-0175">Coiled coil</keyword>
<evidence type="ECO:0000313" key="3">
    <source>
        <dbReference type="Proteomes" id="UP000470213"/>
    </source>
</evidence>
<organism evidence="2 3">
    <name type="scientific">Alteromonas profundi</name>
    <dbReference type="NCBI Taxonomy" id="2696062"/>
    <lineage>
        <taxon>Bacteria</taxon>
        <taxon>Pseudomonadati</taxon>
        <taxon>Pseudomonadota</taxon>
        <taxon>Gammaproteobacteria</taxon>
        <taxon>Alteromonadales</taxon>
        <taxon>Alteromonadaceae</taxon>
        <taxon>Alteromonas/Salinimonas group</taxon>
        <taxon>Alteromonas</taxon>
    </lineage>
</organism>
<evidence type="ECO:0008006" key="4">
    <source>
        <dbReference type="Google" id="ProtNLM"/>
    </source>
</evidence>
<name>A0A7X5LPD5_9ALTE</name>
<comment type="caution">
    <text evidence="2">The sequence shown here is derived from an EMBL/GenBank/DDBJ whole genome shotgun (WGS) entry which is preliminary data.</text>
</comment>
<sequence length="234" mass="26572">MDISVEAQQIHAELTKALGSQGNQRQWLEFTRTVKRLLPFVGRGRPTKMEIENSVIGQYGFSGWQAMVASSLEDGGFNTPVNTWNKWSQASDFLERYPYLESLNLSQSDVAKLQKEFKGVEFPQSIEELEQAQAEIKARQEQEEAEKVSNLKLRISELEQQLIAANAKIEVMESQLGEFAAQQRQLIEVKTKNIQLAEKNEKQAKKITALNDALEKQMNASRWSHLKALLSFSA</sequence>
<gene>
    <name evidence="2" type="ORF">GTH32_18160</name>
</gene>
<reference evidence="2 3" key="1">
    <citation type="submission" date="2020-01" db="EMBL/GenBank/DDBJ databases">
        <authorList>
            <person name="Chen J."/>
            <person name="Zhu S."/>
            <person name="Yang J."/>
        </authorList>
    </citation>
    <scope>NUCLEOTIDE SEQUENCE [LARGE SCALE GENOMIC DNA]</scope>
    <source>
        <strain evidence="2 3">345S023</strain>
    </source>
</reference>
<evidence type="ECO:0000256" key="1">
    <source>
        <dbReference type="SAM" id="Coils"/>
    </source>
</evidence>
<feature type="coiled-coil region" evidence="1">
    <location>
        <begin position="126"/>
        <end position="217"/>
    </location>
</feature>
<keyword evidence="3" id="KW-1185">Reference proteome</keyword>
<protein>
    <recommendedName>
        <fullName evidence="4">KfrA N-terminal DNA-binding domain-containing protein</fullName>
    </recommendedName>
</protein>
<dbReference type="RefSeq" id="WP_163088444.1">
    <property type="nucleotide sequence ID" value="NZ_JAAAWN010000039.1"/>
</dbReference>
<evidence type="ECO:0000313" key="2">
    <source>
        <dbReference type="EMBL" id="NDV93096.1"/>
    </source>
</evidence>
<proteinExistence type="predicted"/>
<dbReference type="Proteomes" id="UP000470213">
    <property type="component" value="Unassembled WGS sequence"/>
</dbReference>
<accession>A0A7X5LPD5</accession>
<dbReference type="AlphaFoldDB" id="A0A7X5LPD5"/>
<dbReference type="EMBL" id="JAAAWN010000039">
    <property type="protein sequence ID" value="NDV93096.1"/>
    <property type="molecule type" value="Genomic_DNA"/>
</dbReference>